<protein>
    <recommendedName>
        <fullName evidence="1">CYTH domain-containing protein</fullName>
    </recommendedName>
</protein>
<dbReference type="GO" id="GO:0005680">
    <property type="term" value="C:anaphase-promoting complex"/>
    <property type="evidence" value="ECO:0007669"/>
    <property type="project" value="EnsemblPlants"/>
</dbReference>
<dbReference type="PANTHER" id="PTHR34948:SF2">
    <property type="entry name" value="TRIPHOSPHATE TUNNEL METALLOENZYME 3"/>
    <property type="match status" value="1"/>
</dbReference>
<gene>
    <name evidence="2" type="ORF">AMTR_s00033p00185700</name>
</gene>
<dbReference type="Pfam" id="PF01928">
    <property type="entry name" value="CYTH"/>
    <property type="match status" value="1"/>
</dbReference>
<dbReference type="Gramene" id="ERN14299">
    <property type="protein sequence ID" value="ERN14299"/>
    <property type="gene ID" value="AMTR_s00033p00185700"/>
</dbReference>
<dbReference type="AlphaFoldDB" id="U5CVZ2"/>
<dbReference type="PANTHER" id="PTHR34948">
    <property type="entry name" value="OS08G0299200 PROTEIN"/>
    <property type="match status" value="1"/>
</dbReference>
<dbReference type="KEGG" id="atr:18442555"/>
<dbReference type="STRING" id="13333.U5CVZ2"/>
<dbReference type="GO" id="GO:0050355">
    <property type="term" value="F:inorganic triphosphate phosphatase activity"/>
    <property type="evidence" value="ECO:0007669"/>
    <property type="project" value="EnsemblPlants"/>
</dbReference>
<dbReference type="GO" id="GO:0016887">
    <property type="term" value="F:ATP hydrolysis activity"/>
    <property type="evidence" value="ECO:0007669"/>
    <property type="project" value="EnsemblPlants"/>
</dbReference>
<dbReference type="GO" id="GO:0005737">
    <property type="term" value="C:cytoplasm"/>
    <property type="evidence" value="ECO:0007669"/>
    <property type="project" value="EnsemblPlants"/>
</dbReference>
<dbReference type="eggNOG" id="ENOG502QUVI">
    <property type="taxonomic scope" value="Eukaryota"/>
</dbReference>
<reference evidence="3" key="1">
    <citation type="journal article" date="2013" name="Science">
        <title>The Amborella genome and the evolution of flowering plants.</title>
        <authorList>
            <consortium name="Amborella Genome Project"/>
        </authorList>
    </citation>
    <scope>NUCLEOTIDE SEQUENCE [LARGE SCALE GENOMIC DNA]</scope>
</reference>
<name>U5CVZ2_AMBTC</name>
<dbReference type="EMBL" id="KI392557">
    <property type="protein sequence ID" value="ERN14299.1"/>
    <property type="molecule type" value="Genomic_DNA"/>
</dbReference>
<sequence length="199" mass="22685">MEVEVKLQLPDATAHQKLSALLSPFHKKTHLQENAFFDGPNQELSSRRLVLRLRFYDNDTHCVISLKGKSVIVDGIARAEEEEEEFDPSLGRACLGEPWRLTRSNSQLVQRIVDEFALSDFVYLGGFRNVRAVHEWDGLVLEVDETRFGFGTSYEVECETAEPERAREMLEGLLKENAVPYTYSTVSKFAVFRSGKLPE</sequence>
<keyword evidence="3" id="KW-1185">Reference proteome</keyword>
<dbReference type="OMA" id="DTQCIIS"/>
<evidence type="ECO:0000259" key="1">
    <source>
        <dbReference type="PROSITE" id="PS51707"/>
    </source>
</evidence>
<evidence type="ECO:0000313" key="3">
    <source>
        <dbReference type="Proteomes" id="UP000017836"/>
    </source>
</evidence>
<dbReference type="GO" id="GO:0048364">
    <property type="term" value="P:root development"/>
    <property type="evidence" value="ECO:0007669"/>
    <property type="project" value="EnsemblPlants"/>
</dbReference>
<feature type="domain" description="CYTH" evidence="1">
    <location>
        <begin position="1"/>
        <end position="196"/>
    </location>
</feature>
<dbReference type="Proteomes" id="UP000017836">
    <property type="component" value="Unassembled WGS sequence"/>
</dbReference>
<dbReference type="InterPro" id="IPR023577">
    <property type="entry name" value="CYTH_domain"/>
</dbReference>
<dbReference type="CDD" id="cd07374">
    <property type="entry name" value="CYTH-like_Pase"/>
    <property type="match status" value="1"/>
</dbReference>
<evidence type="ECO:0000313" key="2">
    <source>
        <dbReference type="EMBL" id="ERN14299.1"/>
    </source>
</evidence>
<organism evidence="2 3">
    <name type="scientific">Amborella trichopoda</name>
    <dbReference type="NCBI Taxonomy" id="13333"/>
    <lineage>
        <taxon>Eukaryota</taxon>
        <taxon>Viridiplantae</taxon>
        <taxon>Streptophyta</taxon>
        <taxon>Embryophyta</taxon>
        <taxon>Tracheophyta</taxon>
        <taxon>Spermatophyta</taxon>
        <taxon>Magnoliopsida</taxon>
        <taxon>Amborellales</taxon>
        <taxon>Amborellaceae</taxon>
        <taxon>Amborella</taxon>
    </lineage>
</organism>
<dbReference type="HOGENOM" id="CLU_117403_0_0_1"/>
<dbReference type="SUPFAM" id="SSF55154">
    <property type="entry name" value="CYTH-like phosphatases"/>
    <property type="match status" value="1"/>
</dbReference>
<dbReference type="Gene3D" id="2.40.320.10">
    <property type="entry name" value="Hypothetical Protein Pfu-838710-001"/>
    <property type="match status" value="1"/>
</dbReference>
<dbReference type="SMART" id="SM01118">
    <property type="entry name" value="CYTH"/>
    <property type="match status" value="1"/>
</dbReference>
<dbReference type="OrthoDB" id="2160189at2759"/>
<dbReference type="PROSITE" id="PS51707">
    <property type="entry name" value="CYTH"/>
    <property type="match status" value="1"/>
</dbReference>
<proteinExistence type="predicted"/>
<dbReference type="InterPro" id="IPR033469">
    <property type="entry name" value="CYTH-like_dom_sf"/>
</dbReference>
<accession>U5CVZ2</accession>